<keyword evidence="5" id="KW-1185">Reference proteome</keyword>
<dbReference type="AlphaFoldDB" id="A0A402CW00"/>
<protein>
    <submittedName>
        <fullName evidence="4">DUF4209 domain-containing protein</fullName>
    </submittedName>
</protein>
<name>A0A402CW00_9BACT</name>
<feature type="domain" description="DUF7380" evidence="3">
    <location>
        <begin position="5"/>
        <end position="171"/>
    </location>
</feature>
<feature type="region of interest" description="Disordered" evidence="1">
    <location>
        <begin position="600"/>
        <end position="626"/>
    </location>
</feature>
<organism evidence="4 5">
    <name type="scientific">Capsulimonas corticalis</name>
    <dbReference type="NCBI Taxonomy" id="2219043"/>
    <lineage>
        <taxon>Bacteria</taxon>
        <taxon>Bacillati</taxon>
        <taxon>Armatimonadota</taxon>
        <taxon>Armatimonadia</taxon>
        <taxon>Capsulimonadales</taxon>
        <taxon>Capsulimonadaceae</taxon>
        <taxon>Capsulimonas</taxon>
    </lineage>
</organism>
<dbReference type="Pfam" id="PF24098">
    <property type="entry name" value="DUF7380"/>
    <property type="match status" value="1"/>
</dbReference>
<dbReference type="OrthoDB" id="5519791at2"/>
<evidence type="ECO:0000256" key="1">
    <source>
        <dbReference type="SAM" id="MobiDB-lite"/>
    </source>
</evidence>
<dbReference type="RefSeq" id="WP_119321547.1">
    <property type="nucleotide sequence ID" value="NZ_AP025739.1"/>
</dbReference>
<accession>A0A402CW00</accession>
<dbReference type="InterPro" id="IPR055804">
    <property type="entry name" value="DUF7380"/>
</dbReference>
<evidence type="ECO:0000259" key="3">
    <source>
        <dbReference type="Pfam" id="PF24098"/>
    </source>
</evidence>
<feature type="compositionally biased region" description="Gly residues" evidence="1">
    <location>
        <begin position="617"/>
        <end position="626"/>
    </location>
</feature>
<dbReference type="InterPro" id="IPR025209">
    <property type="entry name" value="DUF4209"/>
</dbReference>
<gene>
    <name evidence="4" type="ORF">CCAX7_60430</name>
</gene>
<dbReference type="Proteomes" id="UP000287394">
    <property type="component" value="Chromosome"/>
</dbReference>
<evidence type="ECO:0000313" key="5">
    <source>
        <dbReference type="Proteomes" id="UP000287394"/>
    </source>
</evidence>
<evidence type="ECO:0000259" key="2">
    <source>
        <dbReference type="Pfam" id="PF13910"/>
    </source>
</evidence>
<sequence>MPISVDSLTIEDFTNSRWREVVVEAKNRDCADYTFAFSIKADEAQAAGDEKRRDLFAMLSALTSMWIDTDDASDPLKPLWNSNSVNSHVTTNFASASDYLTSILPHVNDPELKARIADVIWLCKRDYKVGREASIAYMNAAEIDADRGGVDPISRLERAIDLAARANHHDLLADITKHIETGLTTFDGTEASDIPACLMKLLQKRKAGDPGQYAALAETFALAAESRGDWHSARAYWDIQANWYGIAQDDERAHSARLHSAETFVVEAEARIASGESQSHMIGAHFMEKAIHALRAVGGQQERIAELHRRLLDHQEHAVSEMGTVSFEEDATEIVTLAMSRVADKSLYDAIFALALIARSPSVETLKEQAQWQRVNSIASLIPMRHINAMGRTVARNDPPEDGESHDEANLRLEMYHCANQGRSINAQALIEPARLQILREHTVRFDDLMAIVQNNPFIPPGREKFFARGLQAGFRSDFATAIHLLIPQVENSIRYVLEQQGVITSGLDHEGIQDERDLNRTLRLPEFAGPLMATLGEDLVFDLRGLLIERHGANLRNDTAHGLLDYSSFYSYPCLYFWWLTLRLCCMPVITALRQQSEQVADTSDAPTEDHNNQDGGSGEGVQPE</sequence>
<dbReference type="Pfam" id="PF13910">
    <property type="entry name" value="DUF4209"/>
    <property type="match status" value="1"/>
</dbReference>
<reference evidence="4 5" key="1">
    <citation type="journal article" date="2019" name="Int. J. Syst. Evol. Microbiol.">
        <title>Capsulimonas corticalis gen. nov., sp. nov., an aerobic capsulated bacterium, of a novel bacterial order, Capsulimonadales ord. nov., of the class Armatimonadia of the phylum Armatimonadetes.</title>
        <authorList>
            <person name="Li J."/>
            <person name="Kudo C."/>
            <person name="Tonouchi A."/>
        </authorList>
    </citation>
    <scope>NUCLEOTIDE SEQUENCE [LARGE SCALE GENOMIC DNA]</scope>
    <source>
        <strain evidence="4 5">AX-7</strain>
    </source>
</reference>
<feature type="domain" description="DUF4209" evidence="2">
    <location>
        <begin position="490"/>
        <end position="584"/>
    </location>
</feature>
<proteinExistence type="predicted"/>
<dbReference type="EMBL" id="AP025739">
    <property type="protein sequence ID" value="BDI33992.1"/>
    <property type="molecule type" value="Genomic_DNA"/>
</dbReference>
<dbReference type="KEGG" id="ccot:CCAX7_60430"/>
<evidence type="ECO:0000313" key="4">
    <source>
        <dbReference type="EMBL" id="BDI33992.1"/>
    </source>
</evidence>